<dbReference type="InterPro" id="IPR041588">
    <property type="entry name" value="Integrase_H2C2"/>
</dbReference>
<feature type="region of interest" description="Disordered" evidence="7">
    <location>
        <begin position="341"/>
        <end position="386"/>
    </location>
</feature>
<name>A0A2I0HXF1_PUNGR</name>
<feature type="compositionally biased region" description="Basic residues" evidence="7">
    <location>
        <begin position="16"/>
        <end position="31"/>
    </location>
</feature>
<feature type="domain" description="Reverse transcriptase RNase H-like" evidence="8">
    <location>
        <begin position="651"/>
        <end position="733"/>
    </location>
</feature>
<evidence type="ECO:0000259" key="9">
    <source>
        <dbReference type="Pfam" id="PF17921"/>
    </source>
</evidence>
<protein>
    <recommendedName>
        <fullName evidence="13">Reverse transcriptase RNase H-like domain-containing protein</fullName>
    </recommendedName>
</protein>
<dbReference type="InterPro" id="IPR043502">
    <property type="entry name" value="DNA/RNA_pol_sf"/>
</dbReference>
<feature type="domain" description="Tf2-1-like SH3-like" evidence="10">
    <location>
        <begin position="914"/>
        <end position="975"/>
    </location>
</feature>
<feature type="region of interest" description="Disordered" evidence="7">
    <location>
        <begin position="1"/>
        <end position="62"/>
    </location>
</feature>
<evidence type="ECO:0000256" key="1">
    <source>
        <dbReference type="ARBA" id="ARBA00022679"/>
    </source>
</evidence>
<dbReference type="InterPro" id="IPR056924">
    <property type="entry name" value="SH3_Tf2-1"/>
</dbReference>
<dbReference type="PANTHER" id="PTHR35046:SF18">
    <property type="entry name" value="RNA-DIRECTED DNA POLYMERASE"/>
    <property type="match status" value="1"/>
</dbReference>
<proteinExistence type="predicted"/>
<evidence type="ECO:0000313" key="11">
    <source>
        <dbReference type="EMBL" id="PKI36368.1"/>
    </source>
</evidence>
<dbReference type="CDD" id="cd09274">
    <property type="entry name" value="RNase_HI_RT_Ty3"/>
    <property type="match status" value="1"/>
</dbReference>
<feature type="non-terminal residue" evidence="11">
    <location>
        <position position="1"/>
    </location>
</feature>
<dbReference type="PANTHER" id="PTHR35046">
    <property type="entry name" value="ZINC KNUCKLE (CCHC-TYPE) FAMILY PROTEIN"/>
    <property type="match status" value="1"/>
</dbReference>
<feature type="region of interest" description="Disordered" evidence="7">
    <location>
        <begin position="470"/>
        <end position="492"/>
    </location>
</feature>
<evidence type="ECO:0000259" key="8">
    <source>
        <dbReference type="Pfam" id="PF17917"/>
    </source>
</evidence>
<dbReference type="AlphaFoldDB" id="A0A2I0HXF1"/>
<dbReference type="GO" id="GO:0003964">
    <property type="term" value="F:RNA-directed DNA polymerase activity"/>
    <property type="evidence" value="ECO:0007669"/>
    <property type="project" value="UniProtKB-KW"/>
</dbReference>
<keyword evidence="6" id="KW-0695">RNA-directed DNA polymerase</keyword>
<dbReference type="Proteomes" id="UP000233551">
    <property type="component" value="Unassembled WGS sequence"/>
</dbReference>
<keyword evidence="3" id="KW-0540">Nuclease</keyword>
<keyword evidence="1" id="KW-0808">Transferase</keyword>
<evidence type="ECO:0000256" key="6">
    <source>
        <dbReference type="ARBA" id="ARBA00022918"/>
    </source>
</evidence>
<feature type="compositionally biased region" description="Pro residues" evidence="7">
    <location>
        <begin position="1"/>
        <end position="11"/>
    </location>
</feature>
<feature type="region of interest" description="Disordered" evidence="7">
    <location>
        <begin position="129"/>
        <end position="192"/>
    </location>
</feature>
<dbReference type="EMBL" id="PGOL01004886">
    <property type="protein sequence ID" value="PKI36368.1"/>
    <property type="molecule type" value="Genomic_DNA"/>
</dbReference>
<evidence type="ECO:0000259" key="10">
    <source>
        <dbReference type="Pfam" id="PF24626"/>
    </source>
</evidence>
<keyword evidence="4" id="KW-0255">Endonuclease</keyword>
<feature type="domain" description="Integrase zinc-binding" evidence="9">
    <location>
        <begin position="747"/>
        <end position="794"/>
    </location>
</feature>
<dbReference type="GO" id="GO:0004519">
    <property type="term" value="F:endonuclease activity"/>
    <property type="evidence" value="ECO:0007669"/>
    <property type="project" value="UniProtKB-KW"/>
</dbReference>
<evidence type="ECO:0000256" key="5">
    <source>
        <dbReference type="ARBA" id="ARBA00022801"/>
    </source>
</evidence>
<evidence type="ECO:0000256" key="4">
    <source>
        <dbReference type="ARBA" id="ARBA00022759"/>
    </source>
</evidence>
<accession>A0A2I0HXF1</accession>
<evidence type="ECO:0000256" key="7">
    <source>
        <dbReference type="SAM" id="MobiDB-lite"/>
    </source>
</evidence>
<evidence type="ECO:0000256" key="2">
    <source>
        <dbReference type="ARBA" id="ARBA00022695"/>
    </source>
</evidence>
<keyword evidence="5" id="KW-0378">Hydrolase</keyword>
<evidence type="ECO:0008006" key="13">
    <source>
        <dbReference type="Google" id="ProtNLM"/>
    </source>
</evidence>
<dbReference type="Pfam" id="PF17921">
    <property type="entry name" value="Integrase_H2C2"/>
    <property type="match status" value="1"/>
</dbReference>
<gene>
    <name evidence="11" type="ORF">CRG98_043241</name>
</gene>
<keyword evidence="12" id="KW-1185">Reference proteome</keyword>
<evidence type="ECO:0000313" key="12">
    <source>
        <dbReference type="Proteomes" id="UP000233551"/>
    </source>
</evidence>
<organism evidence="11 12">
    <name type="scientific">Punica granatum</name>
    <name type="common">Pomegranate</name>
    <dbReference type="NCBI Taxonomy" id="22663"/>
    <lineage>
        <taxon>Eukaryota</taxon>
        <taxon>Viridiplantae</taxon>
        <taxon>Streptophyta</taxon>
        <taxon>Embryophyta</taxon>
        <taxon>Tracheophyta</taxon>
        <taxon>Spermatophyta</taxon>
        <taxon>Magnoliopsida</taxon>
        <taxon>eudicotyledons</taxon>
        <taxon>Gunneridae</taxon>
        <taxon>Pentapetalae</taxon>
        <taxon>rosids</taxon>
        <taxon>malvids</taxon>
        <taxon>Myrtales</taxon>
        <taxon>Lythraceae</taxon>
        <taxon>Punica</taxon>
    </lineage>
</organism>
<evidence type="ECO:0000256" key="3">
    <source>
        <dbReference type="ARBA" id="ARBA00022722"/>
    </source>
</evidence>
<dbReference type="SUPFAM" id="SSF56672">
    <property type="entry name" value="DNA/RNA polymerases"/>
    <property type="match status" value="1"/>
</dbReference>
<reference evidence="11 12" key="1">
    <citation type="submission" date="2017-11" db="EMBL/GenBank/DDBJ databases">
        <title>De-novo sequencing of pomegranate (Punica granatum L.) genome.</title>
        <authorList>
            <person name="Akparov Z."/>
            <person name="Amiraslanov A."/>
            <person name="Hajiyeva S."/>
            <person name="Abbasov M."/>
            <person name="Kaur K."/>
            <person name="Hamwieh A."/>
            <person name="Solovyev V."/>
            <person name="Salamov A."/>
            <person name="Braich B."/>
            <person name="Kosarev P."/>
            <person name="Mahmoud A."/>
            <person name="Hajiyev E."/>
            <person name="Babayeva S."/>
            <person name="Izzatullayeva V."/>
            <person name="Mammadov A."/>
            <person name="Mammadov A."/>
            <person name="Sharifova S."/>
            <person name="Ojaghi J."/>
            <person name="Eynullazada K."/>
            <person name="Bayramov B."/>
            <person name="Abdulazimova A."/>
            <person name="Shahmuradov I."/>
        </authorList>
    </citation>
    <scope>NUCLEOTIDE SEQUENCE [LARGE SCALE GENOMIC DNA]</scope>
    <source>
        <strain evidence="12">cv. AG2017</strain>
        <tissue evidence="11">Leaf</tissue>
    </source>
</reference>
<dbReference type="GO" id="GO:0016787">
    <property type="term" value="F:hydrolase activity"/>
    <property type="evidence" value="ECO:0007669"/>
    <property type="project" value="UniProtKB-KW"/>
</dbReference>
<comment type="caution">
    <text evidence="11">The sequence shown here is derived from an EMBL/GenBank/DDBJ whole genome shotgun (WGS) entry which is preliminary data.</text>
</comment>
<dbReference type="Gene3D" id="1.10.340.70">
    <property type="match status" value="1"/>
</dbReference>
<feature type="compositionally biased region" description="Basic residues" evidence="7">
    <location>
        <begin position="365"/>
        <end position="374"/>
    </location>
</feature>
<dbReference type="STRING" id="22663.A0A2I0HXF1"/>
<sequence>QNPSPENPKPLPKTRNPFRSRLTRASKRPSQARRSPGSTRRRLPRLPAPSPRRSEEGTAAHGRWIPLLRSTSSSPISPSLTGSAHLFGLCRFSPVELAQPSPTEAIRPSLSNSFRLAWNLARNAWVQPVRPNPSEAQSPPQPSASCGPALPVAQLPRPRPSSHARGPVLRDPARPSHARPNSPAQRPFQPVRTVQTVCRARIPRIRYTPGPTPSLVNHGVQCPHTPSARNPSAEPGLVSTYCFAPSSVYVEDDSDRVYPVPLDLGNLPALDLRVVKLQVATPSHVRPSRILGKVDTPKSRCIGARMRVPTRRNSGAHSLATPLGTLRGRLARPLVCASTKSVHTRESHRVSANQDRGTCQDIPHFRHSHHSRPHQQHDRSPSPALDQNKSLRWTLRQFQGRPISSIGLVRLACPRGTRLLEPSLGRLRLPTHTQERTLMRTPAAGHAGHGQRVMRGFTPPREHYRAFHPFTSIGKGSDHEVPPYEAEDEDNQANHLASMRPSSLNIRQLQQRTPSKRHALDYVWCDVVMMDVCHLLLGRPWQFDRSVSHDGRTNKYNFTHKGIKIVPVPNRDRAAFEPEPADPVTATNLLSFARFQEELDDAEFMFALVGREVVEEGLTSYLQRRPRATPGRLARSSLCPSTRETICGVEEQPFELHSDASKVGIEAVLSQNNRPIVFFSEKLTGAKVRYNTYDVEFYAVMQAVKHWRHYLFHKEFVLYTDHEALKHLHSQDKDGFLFRGNQLCIPDCSLRAHIIQQLHGEGHVGRDRTLQLVQSSYFWPTICKEVEKYVQRCKPWVDISMDFVLGLPCTQRGLVGEHVKSWDQKLSQVEFAHNHAVNRSTGFSPLQVVYSVTPRGPLDMLPVPDKTRVNGKAADFVHGLQEIHEAVQNNLHNVAMKYKAVADRRRRHVEFEVGNFVWVVLTKDRFSASDYHKLAARKIGPVEVIEKINSNAYRLKLPSHIRTVDVFNVKHLVPYIGDSSDDDDSRSNSLHPGENDAVENLASRYLEKNRF</sequence>
<dbReference type="Pfam" id="PF24626">
    <property type="entry name" value="SH3_Tf2-1"/>
    <property type="match status" value="1"/>
</dbReference>
<dbReference type="InterPro" id="IPR041373">
    <property type="entry name" value="RT_RNaseH"/>
</dbReference>
<keyword evidence="2" id="KW-0548">Nucleotidyltransferase</keyword>
<dbReference type="Pfam" id="PF17917">
    <property type="entry name" value="RT_RNaseH"/>
    <property type="match status" value="1"/>
</dbReference>